<feature type="domain" description="VOC" evidence="1">
    <location>
        <begin position="9"/>
        <end position="116"/>
    </location>
</feature>
<evidence type="ECO:0000259" key="1">
    <source>
        <dbReference type="PROSITE" id="PS51819"/>
    </source>
</evidence>
<dbReference type="RefSeq" id="WP_119147478.1">
    <property type="nucleotide sequence ID" value="NZ_JBHSOV010000005.1"/>
</dbReference>
<evidence type="ECO:0000313" key="3">
    <source>
        <dbReference type="Proteomes" id="UP000266340"/>
    </source>
</evidence>
<dbReference type="SUPFAM" id="SSF54593">
    <property type="entry name" value="Glyoxalase/Bleomycin resistance protein/Dihydroxybiphenyl dioxygenase"/>
    <property type="match status" value="2"/>
</dbReference>
<protein>
    <submittedName>
        <fullName evidence="2">VOC family protein</fullName>
    </submittedName>
</protein>
<evidence type="ECO:0000313" key="2">
    <source>
        <dbReference type="EMBL" id="RIE05246.1"/>
    </source>
</evidence>
<sequence length="242" mass="27245">MTVALNISALHGIYVTVADARRSAEWYASCFGMTESDYGSYCGIRLSEGSSIVLVESAIRNVYESSPFHFKCNDARRAHGELAKRAVKATEPVNWHNYVDFCFWDPDGNPVGVISDPAWSPHANNYFRTDGLFLGSARFESTLDWYLNLFGTEIEYDFTVATTSSPEARMCCLRGVPFTLFESPAGEIHHRFCDFRTSNAAADYAYFLEKGVRVTPLLSSTKRKSFSFFDPEGREFGFLEDT</sequence>
<dbReference type="OrthoDB" id="2184229at2"/>
<dbReference type="EMBL" id="QXJM01000014">
    <property type="protein sequence ID" value="RIE05246.1"/>
    <property type="molecule type" value="Genomic_DNA"/>
</dbReference>
<proteinExistence type="predicted"/>
<keyword evidence="3" id="KW-1185">Reference proteome</keyword>
<dbReference type="InterPro" id="IPR029068">
    <property type="entry name" value="Glyas_Bleomycin-R_OHBP_Dase"/>
</dbReference>
<dbReference type="InterPro" id="IPR037523">
    <property type="entry name" value="VOC_core"/>
</dbReference>
<dbReference type="AlphaFoldDB" id="A0A398CPB7"/>
<name>A0A398CPB7_9BACL</name>
<gene>
    <name evidence="2" type="ORF">D3H35_01620</name>
</gene>
<dbReference type="Proteomes" id="UP000266340">
    <property type="component" value="Unassembled WGS sequence"/>
</dbReference>
<organism evidence="2 3">
    <name type="scientific">Cohnella faecalis</name>
    <dbReference type="NCBI Taxonomy" id="2315694"/>
    <lineage>
        <taxon>Bacteria</taxon>
        <taxon>Bacillati</taxon>
        <taxon>Bacillota</taxon>
        <taxon>Bacilli</taxon>
        <taxon>Bacillales</taxon>
        <taxon>Paenibacillaceae</taxon>
        <taxon>Cohnella</taxon>
    </lineage>
</organism>
<dbReference type="Gene3D" id="3.10.180.10">
    <property type="entry name" value="2,3-Dihydroxybiphenyl 1,2-Dioxygenase, domain 1"/>
    <property type="match status" value="2"/>
</dbReference>
<comment type="caution">
    <text evidence="2">The sequence shown here is derived from an EMBL/GenBank/DDBJ whole genome shotgun (WGS) entry which is preliminary data.</text>
</comment>
<feature type="domain" description="VOC" evidence="1">
    <location>
        <begin position="128"/>
        <end position="241"/>
    </location>
</feature>
<accession>A0A398CPB7</accession>
<dbReference type="PROSITE" id="PS51819">
    <property type="entry name" value="VOC"/>
    <property type="match status" value="2"/>
</dbReference>
<dbReference type="CDD" id="cd06587">
    <property type="entry name" value="VOC"/>
    <property type="match status" value="1"/>
</dbReference>
<reference evidence="2 3" key="1">
    <citation type="submission" date="2018-09" db="EMBL/GenBank/DDBJ databases">
        <title>Cohnella cavernae sp. nov., isolated from a karst cave.</title>
        <authorList>
            <person name="Zhu H."/>
        </authorList>
    </citation>
    <scope>NUCLEOTIDE SEQUENCE [LARGE SCALE GENOMIC DNA]</scope>
    <source>
        <strain evidence="2 3">K2E09-144</strain>
    </source>
</reference>